<keyword evidence="7" id="KW-1185">Reference proteome</keyword>
<dbReference type="Gene3D" id="3.40.50.980">
    <property type="match status" value="2"/>
</dbReference>
<name>A0A9X5EAV1_9CYAN</name>
<evidence type="ECO:0000313" key="6">
    <source>
        <dbReference type="EMBL" id="NHC37938.1"/>
    </source>
</evidence>
<dbReference type="Pfam" id="PF00550">
    <property type="entry name" value="PP-binding"/>
    <property type="match status" value="1"/>
</dbReference>
<dbReference type="InterPro" id="IPR001242">
    <property type="entry name" value="Condensation_dom"/>
</dbReference>
<dbReference type="GO" id="GO:0044550">
    <property type="term" value="P:secondary metabolite biosynthetic process"/>
    <property type="evidence" value="ECO:0007669"/>
    <property type="project" value="TreeGrafter"/>
</dbReference>
<dbReference type="PROSITE" id="PS00455">
    <property type="entry name" value="AMP_BINDING"/>
    <property type="match status" value="1"/>
</dbReference>
<evidence type="ECO:0000256" key="4">
    <source>
        <dbReference type="ARBA" id="ARBA00022553"/>
    </source>
</evidence>
<dbReference type="InterPro" id="IPR020845">
    <property type="entry name" value="AMP-binding_CS"/>
</dbReference>
<dbReference type="RefSeq" id="WP_063777351.1">
    <property type="nucleotide sequence ID" value="NZ_JTJC03000013.1"/>
</dbReference>
<dbReference type="FunFam" id="3.30.300.30:FF:000010">
    <property type="entry name" value="Enterobactin synthetase component F"/>
    <property type="match status" value="1"/>
</dbReference>
<proteinExistence type="inferred from homology"/>
<dbReference type="SMART" id="SM00823">
    <property type="entry name" value="PKS_PP"/>
    <property type="match status" value="1"/>
</dbReference>
<dbReference type="NCBIfam" id="TIGR01733">
    <property type="entry name" value="AA-adenyl-dom"/>
    <property type="match status" value="1"/>
</dbReference>
<comment type="similarity">
    <text evidence="2">Belongs to the ATP-dependent AMP-binding enzyme family.</text>
</comment>
<evidence type="ECO:0000313" key="7">
    <source>
        <dbReference type="Proteomes" id="UP000031532"/>
    </source>
</evidence>
<dbReference type="Gene3D" id="1.10.1200.10">
    <property type="entry name" value="ACP-like"/>
    <property type="match status" value="1"/>
</dbReference>
<accession>A0A9X5EAV1</accession>
<dbReference type="PROSITE" id="PS50075">
    <property type="entry name" value="CARRIER"/>
    <property type="match status" value="1"/>
</dbReference>
<dbReference type="GO" id="GO:0003824">
    <property type="term" value="F:catalytic activity"/>
    <property type="evidence" value="ECO:0007669"/>
    <property type="project" value="InterPro"/>
</dbReference>
<dbReference type="InterPro" id="IPR009081">
    <property type="entry name" value="PP-bd_ACP"/>
</dbReference>
<dbReference type="InterPro" id="IPR020806">
    <property type="entry name" value="PKS_PP-bd"/>
</dbReference>
<dbReference type="InterPro" id="IPR045851">
    <property type="entry name" value="AMP-bd_C_sf"/>
</dbReference>
<comment type="cofactor">
    <cofactor evidence="1">
        <name>pantetheine 4'-phosphate</name>
        <dbReference type="ChEBI" id="CHEBI:47942"/>
    </cofactor>
</comment>
<dbReference type="InterPro" id="IPR023213">
    <property type="entry name" value="CAT-like_dom_sf"/>
</dbReference>
<reference evidence="6 7" key="1">
    <citation type="journal article" date="2015" name="Genome Announc.">
        <title>Draft Genome Sequence of the Terrestrial Cyanobacterium Scytonema millei VB511283, Isolated from Eastern India.</title>
        <authorList>
            <person name="Sen D."/>
            <person name="Chandrababunaidu M.M."/>
            <person name="Singh D."/>
            <person name="Sanghi N."/>
            <person name="Ghorai A."/>
            <person name="Mishra G.P."/>
            <person name="Madduluri M."/>
            <person name="Adhikary S.P."/>
            <person name="Tripathy S."/>
        </authorList>
    </citation>
    <scope>NUCLEOTIDE SEQUENCE [LARGE SCALE GENOMIC DNA]</scope>
    <source>
        <strain evidence="6 7">VB511283</strain>
    </source>
</reference>
<keyword evidence="4" id="KW-0597">Phosphoprotein</keyword>
<evidence type="ECO:0000256" key="1">
    <source>
        <dbReference type="ARBA" id="ARBA00001957"/>
    </source>
</evidence>
<dbReference type="FunFam" id="3.40.50.980:FF:000001">
    <property type="entry name" value="Non-ribosomal peptide synthetase"/>
    <property type="match status" value="1"/>
</dbReference>
<evidence type="ECO:0000256" key="3">
    <source>
        <dbReference type="ARBA" id="ARBA00022450"/>
    </source>
</evidence>
<evidence type="ECO:0000259" key="5">
    <source>
        <dbReference type="PROSITE" id="PS50075"/>
    </source>
</evidence>
<dbReference type="InterPro" id="IPR006162">
    <property type="entry name" value="Ppantetheine_attach_site"/>
</dbReference>
<dbReference type="Gene3D" id="3.30.300.30">
    <property type="match status" value="1"/>
</dbReference>
<dbReference type="SUPFAM" id="SSF52777">
    <property type="entry name" value="CoA-dependent acyltransferases"/>
    <property type="match status" value="2"/>
</dbReference>
<dbReference type="Pfam" id="PF00501">
    <property type="entry name" value="AMP-binding"/>
    <property type="match status" value="1"/>
</dbReference>
<dbReference type="InterPro" id="IPR010071">
    <property type="entry name" value="AA_adenyl_dom"/>
</dbReference>
<dbReference type="InterPro" id="IPR000873">
    <property type="entry name" value="AMP-dep_synth/lig_dom"/>
</dbReference>
<dbReference type="CDD" id="cd05930">
    <property type="entry name" value="A_NRPS"/>
    <property type="match status" value="1"/>
</dbReference>
<dbReference type="Pfam" id="PF00668">
    <property type="entry name" value="Condensation"/>
    <property type="match status" value="2"/>
</dbReference>
<dbReference type="Gene3D" id="2.30.38.10">
    <property type="entry name" value="Luciferase, Domain 3"/>
    <property type="match status" value="2"/>
</dbReference>
<keyword evidence="3" id="KW-0596">Phosphopantetheine</keyword>
<dbReference type="Pfam" id="PF13193">
    <property type="entry name" value="AMP-binding_C"/>
    <property type="match status" value="1"/>
</dbReference>
<comment type="caution">
    <text evidence="6">The sequence shown here is derived from an EMBL/GenBank/DDBJ whole genome shotgun (WGS) entry which is preliminary data.</text>
</comment>
<dbReference type="Proteomes" id="UP000031532">
    <property type="component" value="Unassembled WGS sequence"/>
</dbReference>
<dbReference type="Gene3D" id="3.30.559.30">
    <property type="entry name" value="Nonribosomal peptide synthetase, condensation domain"/>
    <property type="match status" value="1"/>
</dbReference>
<dbReference type="GO" id="GO:0043041">
    <property type="term" value="P:amino acid activation for nonribosomal peptide biosynthetic process"/>
    <property type="evidence" value="ECO:0007669"/>
    <property type="project" value="TreeGrafter"/>
</dbReference>
<dbReference type="InterPro" id="IPR036736">
    <property type="entry name" value="ACP-like_sf"/>
</dbReference>
<dbReference type="PANTHER" id="PTHR45527:SF1">
    <property type="entry name" value="FATTY ACID SYNTHASE"/>
    <property type="match status" value="1"/>
</dbReference>
<sequence length="1190" mass="132946">MQTETISGFELSPQQKRLWLLQQDSPAYITECAISIEGALQPEVLKAALQHIIYRNEIFRTIFRRLPGRKLPVMAVVDDCLPEWQAIDPQRSPLAPLHKGGNIVPLHQEDWERSPLAPLQKEGNIAPLIKGGWGGSSDLNHDAQAIAIEALFQEASRHSFDFESGSLLRLSLLKLSANLHVLHVCLPSLCADSRTIANLIAEIGNSYSACLQSRELEAEVVQYCQFSTWQNQLLADTDAEEANAYWRERVASLELKLPFENKPLKQTKFQPECFELAIALTRITQIENLARKFDTTIAIVLLACWQTLLWRLTQQEITIGVASDRREYEELDRVMGLLATWLPIETNLVPDLRFQEVVELAAKTLSQAEEWQDYFTPKTTENNNTLAFPIGFEFEQLPEKISTAGVTFSLDKQYSCIEQFKVKLTCTQRDNSLSTAFYYDINYFSVDTIQRLAAQFQTLLTHAIENPEIAIAQLQILSQGERQQLLLLNQTQTDYSLDKCIHQLFEAQVERSPDKIAVVFEDRQLTYAQLNAEANQLARYLQQLGVKPEVLVGLYLERSLLTLVGLLGILKAGGAYLPLDPALPAENLTFRLQDAQAAIVLTQQHLVETLPPHSARAICLDADWDEIARYSDENLTSEVTVENLVYVLYTSGSTGKPKGVAIEHRQLLNYFYAIAPQLNLSTDASFATVSTFAADLGNTCIFPALCQGGCLHIVSQQRASDPVALADYCDRHAIDCLKIVPSHLAALLASPSPAKILPRQCLVLGGEAASWNLIEQIQQYAPTCRIINHYGPTETTVGVLTYPLETRQKETRQQDSATVPLGRPLANMQVYVLDRQLQPVPIGVPGELYIAGAGVARGYLNRPDLTQERFIPNPWENSKVKIDANATLREQNSKFLSSPAPSAPSALFPDSPVRAGFEQRFIDVSRESFAKPAPTTPDSRLYKTGDLVRFLPDGDLEFLGRLDDQVKVRGFRIELGEVEAALRQHPQVREAIVIVREDKLGDRRLVAYVVPSQSTASTNDLRLFLKDKLPEYMMPSAFVLLKQLPLTPNGKVDRQVLPAPDASRPDLADTFVAPRTPVEKSLVEIWAEVLRLERIGINDNFFDLGGHSLLVTQVVSRVRDAFEIELPLRDFFAAPTVADLAVKIAQKLAQETDSELLAQTLAELEQLSEAEIQTLLASETESNDREGSRK</sequence>
<dbReference type="SUPFAM" id="SSF56801">
    <property type="entry name" value="Acetyl-CoA synthetase-like"/>
    <property type="match status" value="1"/>
</dbReference>
<dbReference type="OrthoDB" id="9757538at2"/>
<feature type="domain" description="Carrier" evidence="5">
    <location>
        <begin position="1073"/>
        <end position="1148"/>
    </location>
</feature>
<organism evidence="6 7">
    <name type="scientific">Scytonema millei VB511283</name>
    <dbReference type="NCBI Taxonomy" id="1245923"/>
    <lineage>
        <taxon>Bacteria</taxon>
        <taxon>Bacillati</taxon>
        <taxon>Cyanobacteriota</taxon>
        <taxon>Cyanophyceae</taxon>
        <taxon>Nostocales</taxon>
        <taxon>Scytonemataceae</taxon>
        <taxon>Scytonema</taxon>
    </lineage>
</organism>
<dbReference type="PROSITE" id="PS00012">
    <property type="entry name" value="PHOSPHOPANTETHEINE"/>
    <property type="match status" value="1"/>
</dbReference>
<gene>
    <name evidence="6" type="ORF">QH73_0025490</name>
</gene>
<evidence type="ECO:0000256" key="2">
    <source>
        <dbReference type="ARBA" id="ARBA00006432"/>
    </source>
</evidence>
<dbReference type="Gene3D" id="3.30.559.10">
    <property type="entry name" value="Chloramphenicol acetyltransferase-like domain"/>
    <property type="match status" value="1"/>
</dbReference>
<protein>
    <submittedName>
        <fullName evidence="6">Non-ribosomal peptide synthetase</fullName>
    </submittedName>
</protein>
<dbReference type="GO" id="GO:0005829">
    <property type="term" value="C:cytosol"/>
    <property type="evidence" value="ECO:0007669"/>
    <property type="project" value="TreeGrafter"/>
</dbReference>
<dbReference type="PANTHER" id="PTHR45527">
    <property type="entry name" value="NONRIBOSOMAL PEPTIDE SYNTHETASE"/>
    <property type="match status" value="1"/>
</dbReference>
<dbReference type="AlphaFoldDB" id="A0A9X5EAV1"/>
<dbReference type="GO" id="GO:0008610">
    <property type="term" value="P:lipid biosynthetic process"/>
    <property type="evidence" value="ECO:0007669"/>
    <property type="project" value="UniProtKB-ARBA"/>
</dbReference>
<dbReference type="FunFam" id="1.10.1200.10:FF:000005">
    <property type="entry name" value="Nonribosomal peptide synthetase 1"/>
    <property type="match status" value="1"/>
</dbReference>
<dbReference type="EMBL" id="JTJC03000013">
    <property type="protein sequence ID" value="NHC37938.1"/>
    <property type="molecule type" value="Genomic_DNA"/>
</dbReference>
<dbReference type="GO" id="GO:0031177">
    <property type="term" value="F:phosphopantetheine binding"/>
    <property type="evidence" value="ECO:0007669"/>
    <property type="project" value="InterPro"/>
</dbReference>
<dbReference type="SUPFAM" id="SSF47336">
    <property type="entry name" value="ACP-like"/>
    <property type="match status" value="1"/>
</dbReference>
<dbReference type="InterPro" id="IPR025110">
    <property type="entry name" value="AMP-bd_C"/>
</dbReference>